<accession>A0A2A5CGT3</accession>
<sequence>MSEKFPELSASLITFIEKQHVFFVGTARATGTVNLSPKGMGSLKILNSKQLVWLNYTGSGNESAAHILENSRMTIMLCSFERKPLILRLYGKAQALHPRDESWQEYLKLFPETSGARQLFTMDIELVQTSCGFAVPYYEFKEERKALVLWSKQTGDDGIEAYWEEKNQQSIDGFPTDILESSPKD</sequence>
<reference evidence="3" key="1">
    <citation type="submission" date="2017-08" db="EMBL/GenBank/DDBJ databases">
        <title>A dynamic microbial community with high functional redundancy inhabits the cold, oxic subseafloor aquifer.</title>
        <authorList>
            <person name="Tully B.J."/>
            <person name="Wheat C.G."/>
            <person name="Glazer B.T."/>
            <person name="Huber J.A."/>
        </authorList>
    </citation>
    <scope>NUCLEOTIDE SEQUENCE [LARGE SCALE GENOMIC DNA]</scope>
</reference>
<evidence type="ECO:0000313" key="2">
    <source>
        <dbReference type="EMBL" id="PCJ42711.1"/>
    </source>
</evidence>
<evidence type="ECO:0000259" key="1">
    <source>
        <dbReference type="Pfam" id="PF01243"/>
    </source>
</evidence>
<evidence type="ECO:0000313" key="3">
    <source>
        <dbReference type="Proteomes" id="UP000228987"/>
    </source>
</evidence>
<dbReference type="Gene3D" id="2.30.110.10">
    <property type="entry name" value="Electron Transport, Fmn-binding Protein, Chain A"/>
    <property type="match status" value="1"/>
</dbReference>
<dbReference type="InterPro" id="IPR011576">
    <property type="entry name" value="Pyridox_Oxase_N"/>
</dbReference>
<dbReference type="Pfam" id="PF01243">
    <property type="entry name" value="PNPOx_N"/>
    <property type="match status" value="1"/>
</dbReference>
<comment type="caution">
    <text evidence="2">The sequence shown here is derived from an EMBL/GenBank/DDBJ whole genome shotgun (WGS) entry which is preliminary data.</text>
</comment>
<dbReference type="EMBL" id="NVWI01000002">
    <property type="protein sequence ID" value="PCJ42711.1"/>
    <property type="molecule type" value="Genomic_DNA"/>
</dbReference>
<dbReference type="AlphaFoldDB" id="A0A2A5CGT3"/>
<dbReference type="PANTHER" id="PTHR39336">
    <property type="entry name" value="PYRIDOXAMINE PHOSPHATE OXIDASE FAMILY PROTEIN (AFU_ORTHOLOGUE AFUA_6G11440)"/>
    <property type="match status" value="1"/>
</dbReference>
<dbReference type="SUPFAM" id="SSF50475">
    <property type="entry name" value="FMN-binding split barrel"/>
    <property type="match status" value="1"/>
</dbReference>
<dbReference type="PANTHER" id="PTHR39336:SF1">
    <property type="entry name" value="PYRIDOXAMINE PHOSPHATE OXIDASE FAMILY PROTEIN (AFU_ORTHOLOGUE AFUA_6G11440)"/>
    <property type="match status" value="1"/>
</dbReference>
<dbReference type="Proteomes" id="UP000228987">
    <property type="component" value="Unassembled WGS sequence"/>
</dbReference>
<dbReference type="InterPro" id="IPR012349">
    <property type="entry name" value="Split_barrel_FMN-bd"/>
</dbReference>
<proteinExistence type="predicted"/>
<organism evidence="2 3">
    <name type="scientific">SAR86 cluster bacterium</name>
    <dbReference type="NCBI Taxonomy" id="2030880"/>
    <lineage>
        <taxon>Bacteria</taxon>
        <taxon>Pseudomonadati</taxon>
        <taxon>Pseudomonadota</taxon>
        <taxon>Gammaproteobacteria</taxon>
        <taxon>SAR86 cluster</taxon>
    </lineage>
</organism>
<gene>
    <name evidence="2" type="ORF">COA71_04190</name>
</gene>
<name>A0A2A5CGT3_9GAMM</name>
<protein>
    <submittedName>
        <fullName evidence="2">Pyridoxamine 5'-phosphate oxidase</fullName>
    </submittedName>
</protein>
<feature type="domain" description="Pyridoxamine 5'-phosphate oxidase N-terminal" evidence="1">
    <location>
        <begin position="14"/>
        <end position="131"/>
    </location>
</feature>